<evidence type="ECO:0000313" key="8">
    <source>
        <dbReference type="Proteomes" id="UP000272942"/>
    </source>
</evidence>
<evidence type="ECO:0000256" key="5">
    <source>
        <dbReference type="SAM" id="MobiDB-lite"/>
    </source>
</evidence>
<dbReference type="SUPFAM" id="SSF57959">
    <property type="entry name" value="Leucine zipper domain"/>
    <property type="match status" value="1"/>
</dbReference>
<feature type="compositionally biased region" description="Polar residues" evidence="5">
    <location>
        <begin position="248"/>
        <end position="263"/>
    </location>
</feature>
<dbReference type="InterPro" id="IPR004827">
    <property type="entry name" value="bZIP"/>
</dbReference>
<dbReference type="InterPro" id="IPR046347">
    <property type="entry name" value="bZIP_sf"/>
</dbReference>
<evidence type="ECO:0000256" key="4">
    <source>
        <dbReference type="SAM" id="Coils"/>
    </source>
</evidence>
<dbReference type="PRINTS" id="PR00043">
    <property type="entry name" value="LEUZIPPRJUN"/>
</dbReference>
<protein>
    <submittedName>
        <fullName evidence="9">BZIP domain-containing protein</fullName>
    </submittedName>
</protein>
<feature type="region of interest" description="Disordered" evidence="5">
    <location>
        <begin position="482"/>
        <end position="502"/>
    </location>
</feature>
<feature type="coiled-coil region" evidence="4">
    <location>
        <begin position="73"/>
        <end position="100"/>
    </location>
</feature>
<dbReference type="PANTHER" id="PTHR23351">
    <property type="entry name" value="FOS TRANSCRIPTION FACTOR-RELATED"/>
    <property type="match status" value="1"/>
</dbReference>
<feature type="region of interest" description="Disordered" evidence="5">
    <location>
        <begin position="224"/>
        <end position="263"/>
    </location>
</feature>
<keyword evidence="3" id="KW-0804">Transcription</keyword>
<keyword evidence="8" id="KW-1185">Reference proteome</keyword>
<dbReference type="SMART" id="SM00338">
    <property type="entry name" value="BRLZ"/>
    <property type="match status" value="1"/>
</dbReference>
<dbReference type="GO" id="GO:0000978">
    <property type="term" value="F:RNA polymerase II cis-regulatory region sequence-specific DNA binding"/>
    <property type="evidence" value="ECO:0007669"/>
    <property type="project" value="TreeGrafter"/>
</dbReference>
<proteinExistence type="predicted"/>
<sequence length="502" mass="52762">MLIGCGSNIDRCSLFLDEFISSIVLVDQVGDDEARRRAKRRERNRVAAAKCRQRRQDQIMELQHRVSLLNKTGQELHSSIQSLNEERARLKELIRQHGLAGCSAADEFLASLAASNDLTLKEEETVGMETGENEEEMNLEPSGAFGSTDDIMMTNAAPYSNSGPTTSCSSPTSPASRTAQRPDSELTDVGQRVVARLEQQQRLLRPNNSCTQIVSINGTITTIKPDQYDVPAPSPADSGSDGSDSRQMRTASQSSCHSPPTTKTRLVVARPCTLLPPKCTLESANTSADSTDSNHTTLMGSVVNTTNVSTGTTTAATPTSLDTPIMSRIWPSELHYFSPILTPSAWKVIPKDCGSGSVTPSASTPTGTTNSTVANSSVAAAAAALFLSSPSLTSSLTNPGSTANLLVSSFVNSIQTAAAAAAAAAAGGTVLTTPSTGVGDQLSAVTANSGNLANTPLFCLPEVIGAPTTTASNQTSFVLSPLTNRDRTEQHASEELNATITQ</sequence>
<feature type="domain" description="BZIP" evidence="6">
    <location>
        <begin position="34"/>
        <end position="97"/>
    </location>
</feature>
<feature type="compositionally biased region" description="Basic and acidic residues" evidence="5">
    <location>
        <begin position="484"/>
        <end position="494"/>
    </location>
</feature>
<dbReference type="OrthoDB" id="6259814at2759"/>
<feature type="region of interest" description="Disordered" evidence="5">
    <location>
        <begin position="128"/>
        <end position="188"/>
    </location>
</feature>
<keyword evidence="4" id="KW-0175">Coiled coil</keyword>
<dbReference type="CDD" id="cd14699">
    <property type="entry name" value="bZIP_Fos_like"/>
    <property type="match status" value="1"/>
</dbReference>
<accession>A0A183ANX2</accession>
<keyword evidence="2" id="KW-0238">DNA-binding</keyword>
<reference evidence="7 8" key="2">
    <citation type="submission" date="2018-11" db="EMBL/GenBank/DDBJ databases">
        <authorList>
            <consortium name="Pathogen Informatics"/>
        </authorList>
    </citation>
    <scope>NUCLEOTIDE SEQUENCE [LARGE SCALE GENOMIC DNA]</scope>
    <source>
        <strain evidence="7 8">Egypt</strain>
    </source>
</reference>
<dbReference type="Gene3D" id="1.20.5.170">
    <property type="match status" value="1"/>
</dbReference>
<evidence type="ECO:0000259" key="6">
    <source>
        <dbReference type="PROSITE" id="PS50217"/>
    </source>
</evidence>
<dbReference type="PROSITE" id="PS50217">
    <property type="entry name" value="BZIP"/>
    <property type="match status" value="1"/>
</dbReference>
<evidence type="ECO:0000313" key="7">
    <source>
        <dbReference type="EMBL" id="VDP83963.1"/>
    </source>
</evidence>
<reference evidence="9" key="1">
    <citation type="submission" date="2016-06" db="UniProtKB">
        <authorList>
            <consortium name="WormBaseParasite"/>
        </authorList>
    </citation>
    <scope>IDENTIFICATION</scope>
</reference>
<dbReference type="GO" id="GO:0005634">
    <property type="term" value="C:nucleus"/>
    <property type="evidence" value="ECO:0007669"/>
    <property type="project" value="TreeGrafter"/>
</dbReference>
<dbReference type="PANTHER" id="PTHR23351:SF24">
    <property type="entry name" value="ACTIVATING TRANSCRIPTION FACTOR 3-RELATED"/>
    <property type="match status" value="1"/>
</dbReference>
<dbReference type="WBParaSite" id="ECPE_0000868301-mRNA-1">
    <property type="protein sequence ID" value="ECPE_0000868301-mRNA-1"/>
    <property type="gene ID" value="ECPE_0000868301"/>
</dbReference>
<evidence type="ECO:0000256" key="2">
    <source>
        <dbReference type="ARBA" id="ARBA00023125"/>
    </source>
</evidence>
<dbReference type="InterPro" id="IPR000837">
    <property type="entry name" value="AP-1"/>
</dbReference>
<evidence type="ECO:0000256" key="1">
    <source>
        <dbReference type="ARBA" id="ARBA00023015"/>
    </source>
</evidence>
<organism evidence="9">
    <name type="scientific">Echinostoma caproni</name>
    <dbReference type="NCBI Taxonomy" id="27848"/>
    <lineage>
        <taxon>Eukaryota</taxon>
        <taxon>Metazoa</taxon>
        <taxon>Spiralia</taxon>
        <taxon>Lophotrochozoa</taxon>
        <taxon>Platyhelminthes</taxon>
        <taxon>Trematoda</taxon>
        <taxon>Digenea</taxon>
        <taxon>Plagiorchiida</taxon>
        <taxon>Echinostomata</taxon>
        <taxon>Echinostomatoidea</taxon>
        <taxon>Echinostomatidae</taxon>
        <taxon>Echinostoma</taxon>
    </lineage>
</organism>
<gene>
    <name evidence="7" type="ORF">ECPE_LOCUS8657</name>
</gene>
<dbReference type="PROSITE" id="PS00036">
    <property type="entry name" value="BZIP_BASIC"/>
    <property type="match status" value="1"/>
</dbReference>
<keyword evidence="1" id="KW-0805">Transcription regulation</keyword>
<feature type="compositionally biased region" description="Low complexity" evidence="5">
    <location>
        <begin position="160"/>
        <end position="176"/>
    </location>
</feature>
<dbReference type="Proteomes" id="UP000272942">
    <property type="component" value="Unassembled WGS sequence"/>
</dbReference>
<dbReference type="AlphaFoldDB" id="A0A183ANX2"/>
<name>A0A183ANX2_9TREM</name>
<evidence type="ECO:0000313" key="9">
    <source>
        <dbReference type="WBParaSite" id="ECPE_0000868301-mRNA-1"/>
    </source>
</evidence>
<dbReference type="Pfam" id="PF00170">
    <property type="entry name" value="bZIP_1"/>
    <property type="match status" value="1"/>
</dbReference>
<dbReference type="EMBL" id="UZAN01046274">
    <property type="protein sequence ID" value="VDP83963.1"/>
    <property type="molecule type" value="Genomic_DNA"/>
</dbReference>
<evidence type="ECO:0000256" key="3">
    <source>
        <dbReference type="ARBA" id="ARBA00023163"/>
    </source>
</evidence>
<dbReference type="InterPro" id="IPR002112">
    <property type="entry name" value="Leuzip_Jun"/>
</dbReference>
<dbReference type="GO" id="GO:0000981">
    <property type="term" value="F:DNA-binding transcription factor activity, RNA polymerase II-specific"/>
    <property type="evidence" value="ECO:0007669"/>
    <property type="project" value="TreeGrafter"/>
</dbReference>